<comment type="caution">
    <text evidence="2">The sequence shown here is derived from an EMBL/GenBank/DDBJ whole genome shotgun (WGS) entry which is preliminary data.</text>
</comment>
<dbReference type="AlphaFoldDB" id="A0A9W7AZA8"/>
<sequence length="475" mass="52772">MEMSMNSAVSAARLEKHGYSKFFQFQEPISSYSSWTEKQINNLQVLLVDSLAQAKIAEYSEECPVVYPLPASSVKLYDCFWYIDVKNDMQCPMLYQVTDITEKKGVASCRLIILEIPPAAEKSVGDTHIDGEKDKEKEEEEDVLGLGPPAPPTSDNTTADRSRLYNLGETLRLELRKIVRCPKLNQRGFQMLGQNGVRIKSEAEDFEVDFGAFLGAGESTTSTFDSARTGSLEEVGFDDDDDEDEESDEDLTFTMGSSCNVRKVEEVVSRSLLDESVDSDTEETSKLFEKKTCSKTKPKVVGYIDPSVKLSAKKGKNSKNNNSSASKKKEQKKVEKYKQVKRINNIAETTITKKPSVPIDITPRKTVAAKPSEDVDENKENVPITTPNTKGDYEQAHYSEDSLDTSPTTVCITFVQSRHTKIQYHDEVEGASDDEDDEFGDFKSAVGVKTAEKVGADMQGVKMNKQAGFSVVGDF</sequence>
<feature type="region of interest" description="Disordered" evidence="1">
    <location>
        <begin position="123"/>
        <end position="160"/>
    </location>
</feature>
<dbReference type="EMBL" id="BLQM01000290">
    <property type="protein sequence ID" value="GMH80849.1"/>
    <property type="molecule type" value="Genomic_DNA"/>
</dbReference>
<dbReference type="Proteomes" id="UP001162640">
    <property type="component" value="Unassembled WGS sequence"/>
</dbReference>
<reference evidence="3" key="1">
    <citation type="journal article" date="2023" name="Commun. Biol.">
        <title>Genome analysis of Parmales, the sister group of diatoms, reveals the evolutionary specialization of diatoms from phago-mixotrophs to photoautotrophs.</title>
        <authorList>
            <person name="Ban H."/>
            <person name="Sato S."/>
            <person name="Yoshikawa S."/>
            <person name="Yamada K."/>
            <person name="Nakamura Y."/>
            <person name="Ichinomiya M."/>
            <person name="Sato N."/>
            <person name="Blanc-Mathieu R."/>
            <person name="Endo H."/>
            <person name="Kuwata A."/>
            <person name="Ogata H."/>
        </authorList>
    </citation>
    <scope>NUCLEOTIDE SEQUENCE [LARGE SCALE GENOMIC DNA]</scope>
</reference>
<protein>
    <submittedName>
        <fullName evidence="2">Uncharacterized protein</fullName>
    </submittedName>
</protein>
<evidence type="ECO:0000256" key="1">
    <source>
        <dbReference type="SAM" id="MobiDB-lite"/>
    </source>
</evidence>
<accession>A0A9W7AZA8</accession>
<evidence type="ECO:0000313" key="3">
    <source>
        <dbReference type="Proteomes" id="UP001162640"/>
    </source>
</evidence>
<name>A0A9W7AZA8_9STRA</name>
<proteinExistence type="predicted"/>
<feature type="compositionally biased region" description="Basic and acidic residues" evidence="1">
    <location>
        <begin position="123"/>
        <end position="136"/>
    </location>
</feature>
<feature type="compositionally biased region" description="Acidic residues" evidence="1">
    <location>
        <begin position="235"/>
        <end position="250"/>
    </location>
</feature>
<evidence type="ECO:0000313" key="2">
    <source>
        <dbReference type="EMBL" id="GMH80849.1"/>
    </source>
</evidence>
<feature type="compositionally biased region" description="Polar residues" evidence="1">
    <location>
        <begin position="220"/>
        <end position="229"/>
    </location>
</feature>
<feature type="region of interest" description="Disordered" evidence="1">
    <location>
        <begin position="311"/>
        <end position="337"/>
    </location>
</feature>
<feature type="compositionally biased region" description="Basic and acidic residues" evidence="1">
    <location>
        <begin position="391"/>
        <end position="400"/>
    </location>
</feature>
<feature type="region of interest" description="Disordered" evidence="1">
    <location>
        <begin position="220"/>
        <end position="250"/>
    </location>
</feature>
<feature type="region of interest" description="Disordered" evidence="1">
    <location>
        <begin position="366"/>
        <end position="402"/>
    </location>
</feature>
<organism evidence="2 3">
    <name type="scientific">Triparma laevis f. inornata</name>
    <dbReference type="NCBI Taxonomy" id="1714386"/>
    <lineage>
        <taxon>Eukaryota</taxon>
        <taxon>Sar</taxon>
        <taxon>Stramenopiles</taxon>
        <taxon>Ochrophyta</taxon>
        <taxon>Bolidophyceae</taxon>
        <taxon>Parmales</taxon>
        <taxon>Triparmaceae</taxon>
        <taxon>Triparma</taxon>
    </lineage>
</organism>
<gene>
    <name evidence="2" type="ORF">TL16_g08720</name>
</gene>